<evidence type="ECO:0000313" key="6">
    <source>
        <dbReference type="Proteomes" id="UP000309133"/>
    </source>
</evidence>
<dbReference type="SUPFAM" id="SSF55909">
    <property type="entry name" value="Pentein"/>
    <property type="match status" value="1"/>
</dbReference>
<dbReference type="PANTHER" id="PTHR12737">
    <property type="entry name" value="DIMETHYLARGININE DIMETHYLAMINOHYDROLASE"/>
    <property type="match status" value="1"/>
</dbReference>
<protein>
    <submittedName>
        <fullName evidence="5">Dimethylarginine dimethylaminohydrolase</fullName>
    </submittedName>
</protein>
<sequence>MSTPLSRRLLASAVSAALTAVIAHVVTLLVLFVGNGFDAGVLAAANGFFGFGTLISFLLLTLGGAFGGFARWWLTLIVGVVAAFVGATIGTTLVFVLAGNPFTATVFGGVIATFAGVNLIFFVALVVTYALLARRIYLSVLAGRRPAAGRRIALVRLPADNLSQGAVTHQERVLIDPALADSQWSDYVDALRAENWDVVEVPAAPDLADSVFVEDAVVMFGDLAVVTRPGSDHRLDEVDGVIQTVTQLGLPMARIEEPGTLDGGDVLKVGERVYVGRGGRTNAEGVRQLRAILASPKSGSTPWRVVAVPTSKVLHLKSAVTALPDGTILGHPDAVDDPRMFSPYLEVPEPEGAHVVILDDDVVLMSASAPRSIALIESLGYRVVVVELSEFEKLEGCVTCLSVRVR</sequence>
<organism evidence="5 6">
    <name type="scientific">Naasia lichenicola</name>
    <dbReference type="NCBI Taxonomy" id="2565933"/>
    <lineage>
        <taxon>Bacteria</taxon>
        <taxon>Bacillati</taxon>
        <taxon>Actinomycetota</taxon>
        <taxon>Actinomycetes</taxon>
        <taxon>Micrococcales</taxon>
        <taxon>Microbacteriaceae</taxon>
        <taxon>Naasia</taxon>
    </lineage>
</organism>
<accession>A0A4S4FJE5</accession>
<dbReference type="PANTHER" id="PTHR12737:SF9">
    <property type="entry name" value="DIMETHYLARGININASE"/>
    <property type="match status" value="1"/>
</dbReference>
<dbReference type="NCBIfam" id="NF045660">
    <property type="entry name" value="DiMthArgaseDdahStm"/>
    <property type="match status" value="1"/>
</dbReference>
<feature type="transmembrane region" description="Helical" evidence="4">
    <location>
        <begin position="104"/>
        <end position="132"/>
    </location>
</feature>
<keyword evidence="4" id="KW-0812">Transmembrane</keyword>
<comment type="similarity">
    <text evidence="1">Belongs to the DDAH family.</text>
</comment>
<dbReference type="GO" id="GO:0016597">
    <property type="term" value="F:amino acid binding"/>
    <property type="evidence" value="ECO:0007669"/>
    <property type="project" value="TreeGrafter"/>
</dbReference>
<dbReference type="EMBL" id="SSSM01000005">
    <property type="protein sequence ID" value="THG30241.1"/>
    <property type="molecule type" value="Genomic_DNA"/>
</dbReference>
<reference evidence="5 6" key="1">
    <citation type="submission" date="2019-04" db="EMBL/GenBank/DDBJ databases">
        <authorList>
            <person name="Jiang L."/>
        </authorList>
    </citation>
    <scope>NUCLEOTIDE SEQUENCE [LARGE SCALE GENOMIC DNA]</scope>
    <source>
        <strain evidence="5 6">YIM 131853</strain>
    </source>
</reference>
<keyword evidence="6" id="KW-1185">Reference proteome</keyword>
<evidence type="ECO:0000256" key="3">
    <source>
        <dbReference type="PIRSR" id="PIRSR633199-1"/>
    </source>
</evidence>
<keyword evidence="4" id="KW-0472">Membrane</keyword>
<evidence type="ECO:0000256" key="4">
    <source>
        <dbReference type="SAM" id="Phobius"/>
    </source>
</evidence>
<keyword evidence="4" id="KW-1133">Transmembrane helix</keyword>
<name>A0A4S4FJE5_9MICO</name>
<evidence type="ECO:0000313" key="5">
    <source>
        <dbReference type="EMBL" id="THG30241.1"/>
    </source>
</evidence>
<evidence type="ECO:0000256" key="2">
    <source>
        <dbReference type="ARBA" id="ARBA00022801"/>
    </source>
</evidence>
<feature type="transmembrane region" description="Helical" evidence="4">
    <location>
        <begin position="39"/>
        <end position="60"/>
    </location>
</feature>
<dbReference type="GO" id="GO:0045429">
    <property type="term" value="P:positive regulation of nitric oxide biosynthetic process"/>
    <property type="evidence" value="ECO:0007669"/>
    <property type="project" value="TreeGrafter"/>
</dbReference>
<dbReference type="AlphaFoldDB" id="A0A4S4FJE5"/>
<feature type="active site" description="Proton donor" evidence="3">
    <location>
        <position position="315"/>
    </location>
</feature>
<keyword evidence="2 5" id="KW-0378">Hydrolase</keyword>
<dbReference type="GO" id="GO:0016403">
    <property type="term" value="F:dimethylargininase activity"/>
    <property type="evidence" value="ECO:0007669"/>
    <property type="project" value="TreeGrafter"/>
</dbReference>
<feature type="transmembrane region" description="Helical" evidence="4">
    <location>
        <begin position="72"/>
        <end position="98"/>
    </location>
</feature>
<dbReference type="GO" id="GO:0006525">
    <property type="term" value="P:arginine metabolic process"/>
    <property type="evidence" value="ECO:0007669"/>
    <property type="project" value="TreeGrafter"/>
</dbReference>
<dbReference type="Proteomes" id="UP000309133">
    <property type="component" value="Unassembled WGS sequence"/>
</dbReference>
<dbReference type="GO" id="GO:0000052">
    <property type="term" value="P:citrulline metabolic process"/>
    <property type="evidence" value="ECO:0007669"/>
    <property type="project" value="TreeGrafter"/>
</dbReference>
<comment type="caution">
    <text evidence="5">The sequence shown here is derived from an EMBL/GenBank/DDBJ whole genome shotgun (WGS) entry which is preliminary data.</text>
</comment>
<feature type="active site" description="Nucleophile" evidence="3">
    <location>
        <position position="400"/>
    </location>
</feature>
<dbReference type="Gene3D" id="3.75.10.10">
    <property type="entry name" value="L-arginine/glycine Amidinotransferase, Chain A"/>
    <property type="match status" value="1"/>
</dbReference>
<evidence type="ECO:0000256" key="1">
    <source>
        <dbReference type="ARBA" id="ARBA00008532"/>
    </source>
</evidence>
<gene>
    <name evidence="5" type="ORF">E6C64_14035</name>
</gene>
<feature type="transmembrane region" description="Helical" evidence="4">
    <location>
        <begin position="9"/>
        <end position="33"/>
    </location>
</feature>
<dbReference type="InterPro" id="IPR033199">
    <property type="entry name" value="DDAH-like"/>
</dbReference>
<proteinExistence type="inferred from homology"/>